<accession>M3B7G9</accession>
<keyword evidence="3" id="KW-1185">Reference proteome</keyword>
<protein>
    <submittedName>
        <fullName evidence="2">Uncharacterized protein</fullName>
    </submittedName>
</protein>
<evidence type="ECO:0000313" key="3">
    <source>
        <dbReference type="Proteomes" id="UP000016932"/>
    </source>
</evidence>
<evidence type="ECO:0000256" key="1">
    <source>
        <dbReference type="SAM" id="MobiDB-lite"/>
    </source>
</evidence>
<dbReference type="RefSeq" id="XP_007922929.1">
    <property type="nucleotide sequence ID" value="XM_007924738.1"/>
</dbReference>
<feature type="compositionally biased region" description="Polar residues" evidence="1">
    <location>
        <begin position="10"/>
        <end position="27"/>
    </location>
</feature>
<organism evidence="2 3">
    <name type="scientific">Pseudocercospora fijiensis (strain CIRAD86)</name>
    <name type="common">Black leaf streak disease fungus</name>
    <name type="synonym">Mycosphaerella fijiensis</name>
    <dbReference type="NCBI Taxonomy" id="383855"/>
    <lineage>
        <taxon>Eukaryota</taxon>
        <taxon>Fungi</taxon>
        <taxon>Dikarya</taxon>
        <taxon>Ascomycota</taxon>
        <taxon>Pezizomycotina</taxon>
        <taxon>Dothideomycetes</taxon>
        <taxon>Dothideomycetidae</taxon>
        <taxon>Mycosphaerellales</taxon>
        <taxon>Mycosphaerellaceae</taxon>
        <taxon>Pseudocercospora</taxon>
    </lineage>
</organism>
<reference evidence="2 3" key="1">
    <citation type="journal article" date="2012" name="PLoS Pathog.">
        <title>Diverse lifestyles and strategies of plant pathogenesis encoded in the genomes of eighteen Dothideomycetes fungi.</title>
        <authorList>
            <person name="Ohm R.A."/>
            <person name="Feau N."/>
            <person name="Henrissat B."/>
            <person name="Schoch C.L."/>
            <person name="Horwitz B.A."/>
            <person name="Barry K.W."/>
            <person name="Condon B.J."/>
            <person name="Copeland A.C."/>
            <person name="Dhillon B."/>
            <person name="Glaser F."/>
            <person name="Hesse C.N."/>
            <person name="Kosti I."/>
            <person name="LaButti K."/>
            <person name="Lindquist E.A."/>
            <person name="Lucas S."/>
            <person name="Salamov A.A."/>
            <person name="Bradshaw R.E."/>
            <person name="Ciuffetti L."/>
            <person name="Hamelin R.C."/>
            <person name="Kema G.H.J."/>
            <person name="Lawrence C."/>
            <person name="Scott J.A."/>
            <person name="Spatafora J.W."/>
            <person name="Turgeon B.G."/>
            <person name="de Wit P.J.G.M."/>
            <person name="Zhong S."/>
            <person name="Goodwin S.B."/>
            <person name="Grigoriev I.V."/>
        </authorList>
    </citation>
    <scope>NUCLEOTIDE SEQUENCE [LARGE SCALE GENOMIC DNA]</scope>
    <source>
        <strain evidence="2 3">CIRAD86</strain>
    </source>
</reference>
<dbReference type="Proteomes" id="UP000016932">
    <property type="component" value="Unassembled WGS sequence"/>
</dbReference>
<dbReference type="GeneID" id="19332594"/>
<dbReference type="HOGENOM" id="CLU_3107427_0_0_1"/>
<gene>
    <name evidence="2" type="ORF">MYCFIDRAFT_171203</name>
</gene>
<name>M3B7G9_PSEFD</name>
<dbReference type="AlphaFoldDB" id="M3B7G9"/>
<sequence length="51" mass="5605">MRGADDMAASASSCEESVHCMSSTSTLQHHHQRNDSEQAWGELSLTMQIDP</sequence>
<dbReference type="EMBL" id="KB446556">
    <property type="protein sequence ID" value="EME85263.1"/>
    <property type="molecule type" value="Genomic_DNA"/>
</dbReference>
<dbReference type="KEGG" id="pfj:MYCFIDRAFT_171203"/>
<feature type="region of interest" description="Disordered" evidence="1">
    <location>
        <begin position="1"/>
        <end position="51"/>
    </location>
</feature>
<evidence type="ECO:0000313" key="2">
    <source>
        <dbReference type="EMBL" id="EME85263.1"/>
    </source>
</evidence>
<proteinExistence type="predicted"/>
<dbReference type="VEuPathDB" id="FungiDB:MYCFIDRAFT_171203"/>